<dbReference type="PANTHER" id="PTHR11926">
    <property type="entry name" value="GLUCOSYL/GLUCURONOSYL TRANSFERASES"/>
    <property type="match status" value="1"/>
</dbReference>
<organism evidence="2 3">
    <name type="scientific">Forsythia ovata</name>
    <dbReference type="NCBI Taxonomy" id="205694"/>
    <lineage>
        <taxon>Eukaryota</taxon>
        <taxon>Viridiplantae</taxon>
        <taxon>Streptophyta</taxon>
        <taxon>Embryophyta</taxon>
        <taxon>Tracheophyta</taxon>
        <taxon>Spermatophyta</taxon>
        <taxon>Magnoliopsida</taxon>
        <taxon>eudicotyledons</taxon>
        <taxon>Gunneridae</taxon>
        <taxon>Pentapetalae</taxon>
        <taxon>asterids</taxon>
        <taxon>lamiids</taxon>
        <taxon>Lamiales</taxon>
        <taxon>Oleaceae</taxon>
        <taxon>Forsythieae</taxon>
        <taxon>Forsythia</taxon>
    </lineage>
</organism>
<dbReference type="PANTHER" id="PTHR11926:SF1560">
    <property type="entry name" value="UDP-GLYCOSYLTRANSFERASE 74E1-RELATED"/>
    <property type="match status" value="1"/>
</dbReference>
<dbReference type="AlphaFoldDB" id="A0ABD1VK20"/>
<dbReference type="SUPFAM" id="SSF53756">
    <property type="entry name" value="UDP-Glycosyltransferase/glycogen phosphorylase"/>
    <property type="match status" value="1"/>
</dbReference>
<evidence type="ECO:0000313" key="2">
    <source>
        <dbReference type="EMBL" id="KAL2537704.1"/>
    </source>
</evidence>
<dbReference type="GO" id="GO:0016757">
    <property type="term" value="F:glycosyltransferase activity"/>
    <property type="evidence" value="ECO:0007669"/>
    <property type="project" value="UniProtKB-ARBA"/>
</dbReference>
<dbReference type="EMBL" id="JBFOLJ010000005">
    <property type="protein sequence ID" value="KAL2537704.1"/>
    <property type="molecule type" value="Genomic_DNA"/>
</dbReference>
<evidence type="ECO:0000313" key="3">
    <source>
        <dbReference type="Proteomes" id="UP001604277"/>
    </source>
</evidence>
<gene>
    <name evidence="2" type="ORF">Fot_19095</name>
</gene>
<protein>
    <submittedName>
        <fullName evidence="2">Glycosyltransferase</fullName>
    </submittedName>
</protein>
<comment type="caution">
    <text evidence="2">The sequence shown here is derived from an EMBL/GenBank/DDBJ whole genome shotgun (WGS) entry which is preliminary data.</text>
</comment>
<evidence type="ECO:0000256" key="1">
    <source>
        <dbReference type="ARBA" id="ARBA00009995"/>
    </source>
</evidence>
<comment type="similarity">
    <text evidence="1">Belongs to the UDP-glycosyltransferase family.</text>
</comment>
<reference evidence="3" key="1">
    <citation type="submission" date="2024-07" db="EMBL/GenBank/DDBJ databases">
        <title>Two chromosome-level genome assemblies of Korean endemic species Abeliophyllum distichum and Forsythia ovata (Oleaceae).</title>
        <authorList>
            <person name="Jang H."/>
        </authorList>
    </citation>
    <scope>NUCLEOTIDE SEQUENCE [LARGE SCALE GENOMIC DNA]</scope>
</reference>
<dbReference type="Gene3D" id="3.40.50.2000">
    <property type="entry name" value="Glycogen Phosphorylase B"/>
    <property type="match status" value="2"/>
</dbReference>
<name>A0ABD1VK20_9LAMI</name>
<accession>A0ABD1VK20</accession>
<keyword evidence="3" id="KW-1185">Reference proteome</keyword>
<proteinExistence type="inferred from homology"/>
<dbReference type="Proteomes" id="UP001604277">
    <property type="component" value="Unassembled WGS sequence"/>
</dbReference>
<sequence length="283" mass="32138">MGGCVSKPKQKVKSNDKYFYKSCKFGRKTAPAVLVAPVEHLTHAENYAIAFSVQELASLDIQSNETTICCMSKLQILTFQRSKLQQNHNELGTNEYTKCKKTLMDSNTAYSKSIGALYKGWQVVQAWVGTFIGLVDIMGPRWRKQFATPIFVIALACRDGGKQIVTFTFVNTRAMPLLKLRDLPSLIYDKGAHTTLVDLLLDQFSTFQEADWCLFNTFDELEDEILKWMASKCPILTIGPTIPPLHMDDNEYGISLFKPNAEDYMKWLDTKENSLLSTYHFEA</sequence>